<feature type="domain" description="S-adenosylmethionine synthetase central" evidence="16">
    <location>
        <begin position="112"/>
        <end position="228"/>
    </location>
</feature>
<dbReference type="InterPro" id="IPR022628">
    <property type="entry name" value="S-AdoMet_synt_N"/>
</dbReference>
<evidence type="ECO:0000256" key="1">
    <source>
        <dbReference type="ARBA" id="ARBA00001946"/>
    </source>
</evidence>
<dbReference type="GO" id="GO:0046872">
    <property type="term" value="F:metal ion binding"/>
    <property type="evidence" value="ECO:0007669"/>
    <property type="project" value="UniProtKB-KW"/>
</dbReference>
<dbReference type="EMBL" id="CP047129">
    <property type="protein sequence ID" value="QHB62669.1"/>
    <property type="molecule type" value="Genomic_DNA"/>
</dbReference>
<dbReference type="Gene3D" id="3.30.300.10">
    <property type="match status" value="3"/>
</dbReference>
<proteinExistence type="inferred from homology"/>
<comment type="similarity">
    <text evidence="4 14">Belongs to the AdoMet synthase family.</text>
</comment>
<feature type="domain" description="S-adenosylmethionine synthetase C-terminal" evidence="17">
    <location>
        <begin position="230"/>
        <end position="366"/>
    </location>
</feature>
<evidence type="ECO:0000256" key="10">
    <source>
        <dbReference type="ARBA" id="ARBA00022840"/>
    </source>
</evidence>
<keyword evidence="8" id="KW-0479">Metal-binding</keyword>
<organism evidence="18 19">
    <name type="scientific">Bifidobacterium adolescentis</name>
    <dbReference type="NCBI Taxonomy" id="1680"/>
    <lineage>
        <taxon>Bacteria</taxon>
        <taxon>Bacillati</taxon>
        <taxon>Actinomycetota</taxon>
        <taxon>Actinomycetes</taxon>
        <taxon>Bifidobacteriales</taxon>
        <taxon>Bifidobacteriaceae</taxon>
        <taxon>Bifidobacterium</taxon>
    </lineage>
</organism>
<keyword evidence="11" id="KW-0460">Magnesium</keyword>
<dbReference type="PANTHER" id="PTHR11964">
    <property type="entry name" value="S-ADENOSYLMETHIONINE SYNTHETASE"/>
    <property type="match status" value="1"/>
</dbReference>
<evidence type="ECO:0000256" key="3">
    <source>
        <dbReference type="ARBA" id="ARBA00005224"/>
    </source>
</evidence>
<dbReference type="Pfam" id="PF02772">
    <property type="entry name" value="S-AdoMet_synt_M"/>
    <property type="match status" value="1"/>
</dbReference>
<evidence type="ECO:0000256" key="4">
    <source>
        <dbReference type="ARBA" id="ARBA00009685"/>
    </source>
</evidence>
<keyword evidence="10" id="KW-0067">ATP-binding</keyword>
<dbReference type="FunFam" id="3.30.300.10:FF:000003">
    <property type="entry name" value="S-adenosylmethionine synthase"/>
    <property type="match status" value="1"/>
</dbReference>
<dbReference type="RefSeq" id="WP_159140580.1">
    <property type="nucleotide sequence ID" value="NZ_CP047129.1"/>
</dbReference>
<protein>
    <recommendedName>
        <fullName evidence="5 13">Methionine adenosyltransferase</fullName>
        <ecNumber evidence="5 13">2.5.1.6</ecNumber>
    </recommendedName>
</protein>
<comment type="pathway">
    <text evidence="3">Amino-acid biosynthesis; S-adenosyl-L-methionine biosynthesis; S-adenosyl-L-methionine from L-methionine: step 1/1.</text>
</comment>
<evidence type="ECO:0000256" key="9">
    <source>
        <dbReference type="ARBA" id="ARBA00022741"/>
    </source>
</evidence>
<reference evidence="18 19" key="1">
    <citation type="submission" date="2019-12" db="EMBL/GenBank/DDBJ databases">
        <title>Draft Genome Sequence of Bifidobacterium adolescentis ZJ2.</title>
        <authorList>
            <person name="Jin Z."/>
        </authorList>
    </citation>
    <scope>NUCLEOTIDE SEQUENCE [LARGE SCALE GENOMIC DNA]</scope>
    <source>
        <strain evidence="18 19">ZJ2</strain>
    </source>
</reference>
<gene>
    <name evidence="18" type="ORF">F3K97_04900</name>
</gene>
<dbReference type="AlphaFoldDB" id="A0A6I6QZX0"/>
<evidence type="ECO:0000256" key="13">
    <source>
        <dbReference type="NCBIfam" id="TIGR01034"/>
    </source>
</evidence>
<dbReference type="InterPro" id="IPR002133">
    <property type="entry name" value="S-AdoMet_synthetase"/>
</dbReference>
<dbReference type="Pfam" id="PF00438">
    <property type="entry name" value="S-AdoMet_synt_N"/>
    <property type="match status" value="1"/>
</dbReference>
<evidence type="ECO:0000256" key="8">
    <source>
        <dbReference type="ARBA" id="ARBA00022723"/>
    </source>
</evidence>
<evidence type="ECO:0000256" key="2">
    <source>
        <dbReference type="ARBA" id="ARBA00001958"/>
    </source>
</evidence>
<dbReference type="InterPro" id="IPR022631">
    <property type="entry name" value="ADOMET_SYNTHASE_CS"/>
</dbReference>
<evidence type="ECO:0000259" key="15">
    <source>
        <dbReference type="Pfam" id="PF00438"/>
    </source>
</evidence>
<evidence type="ECO:0000256" key="7">
    <source>
        <dbReference type="ARBA" id="ARBA00022679"/>
    </source>
</evidence>
<dbReference type="GO" id="GO:0006730">
    <property type="term" value="P:one-carbon metabolic process"/>
    <property type="evidence" value="ECO:0007669"/>
    <property type="project" value="UniProtKB-KW"/>
</dbReference>
<name>A0A6I6QZX0_BIFAD</name>
<accession>A0A6I6QZX0</accession>
<keyword evidence="6" id="KW-0554">One-carbon metabolism</keyword>
<sequence length="381" mass="39619">MARFLTSESVTEGHPDKLCDLISDMVVDDMLAHDPHAHVAAEAAASAATVMVFGEVKAAGGYRPDVEAIVRQAFRRVGYTDPAYGLDAAHAKVLDMLNSQSAEIDAAVGDGNGAGDQGIMVGYADGRTRTRLPLSAELAHALARRLADARRDGSLPWLRPDGKTQVTVRSEGGRAVVDTVLVSAQHDPDTPRGELVDGIRDAVIAPTLAPYGGMASAPTVIVNPSGSFVLGGPKADAGLTGRKIVVDQYGGVAPVGGGALSGKDPTKVDRSGAYAARWMARSIVDAGLAVRAQVRIAYAIGRADPIGVDVDTFGTSAVGDDRLESAVADVFDLTPKGIIHGMDLARPIYTPTSSYGHFGREGFPWEDTTQSAPAIRAAVGL</sequence>
<dbReference type="SUPFAM" id="SSF55973">
    <property type="entry name" value="S-adenosylmethionine synthetase"/>
    <property type="match status" value="3"/>
</dbReference>
<dbReference type="UniPathway" id="UPA00315">
    <property type="reaction ID" value="UER00080"/>
</dbReference>
<dbReference type="CDD" id="cd18079">
    <property type="entry name" value="S-AdoMet_synt"/>
    <property type="match status" value="1"/>
</dbReference>
<evidence type="ECO:0000259" key="16">
    <source>
        <dbReference type="Pfam" id="PF02772"/>
    </source>
</evidence>
<dbReference type="Pfam" id="PF02773">
    <property type="entry name" value="S-AdoMet_synt_C"/>
    <property type="match status" value="1"/>
</dbReference>
<dbReference type="InterPro" id="IPR022629">
    <property type="entry name" value="S-AdoMet_synt_central"/>
</dbReference>
<keyword evidence="9" id="KW-0547">Nucleotide-binding</keyword>
<evidence type="ECO:0000259" key="17">
    <source>
        <dbReference type="Pfam" id="PF02773"/>
    </source>
</evidence>
<dbReference type="InterPro" id="IPR022636">
    <property type="entry name" value="S-AdoMet_synthetase_sfam"/>
</dbReference>
<evidence type="ECO:0000256" key="6">
    <source>
        <dbReference type="ARBA" id="ARBA00022563"/>
    </source>
</evidence>
<evidence type="ECO:0000256" key="14">
    <source>
        <dbReference type="RuleBase" id="RU004462"/>
    </source>
</evidence>
<dbReference type="EC" id="2.5.1.6" evidence="5 13"/>
<evidence type="ECO:0000256" key="12">
    <source>
        <dbReference type="ARBA" id="ARBA00022958"/>
    </source>
</evidence>
<dbReference type="NCBIfam" id="TIGR01034">
    <property type="entry name" value="metK"/>
    <property type="match status" value="1"/>
</dbReference>
<evidence type="ECO:0000256" key="11">
    <source>
        <dbReference type="ARBA" id="ARBA00022842"/>
    </source>
</evidence>
<dbReference type="Proteomes" id="UP000464884">
    <property type="component" value="Chromosome"/>
</dbReference>
<dbReference type="PIRSF" id="PIRSF000497">
    <property type="entry name" value="MAT"/>
    <property type="match status" value="1"/>
</dbReference>
<keyword evidence="12" id="KW-0630">Potassium</keyword>
<dbReference type="GO" id="GO:0005524">
    <property type="term" value="F:ATP binding"/>
    <property type="evidence" value="ECO:0007669"/>
    <property type="project" value="UniProtKB-KW"/>
</dbReference>
<evidence type="ECO:0000313" key="19">
    <source>
        <dbReference type="Proteomes" id="UP000464884"/>
    </source>
</evidence>
<dbReference type="PROSITE" id="PS00376">
    <property type="entry name" value="ADOMET_SYNTHASE_1"/>
    <property type="match status" value="1"/>
</dbReference>
<dbReference type="GO" id="GO:0006556">
    <property type="term" value="P:S-adenosylmethionine biosynthetic process"/>
    <property type="evidence" value="ECO:0007669"/>
    <property type="project" value="UniProtKB-UniRule"/>
</dbReference>
<evidence type="ECO:0000256" key="5">
    <source>
        <dbReference type="ARBA" id="ARBA00012828"/>
    </source>
</evidence>
<keyword evidence="7 18" id="KW-0808">Transferase</keyword>
<comment type="cofactor">
    <cofactor evidence="2">
        <name>K(+)</name>
        <dbReference type="ChEBI" id="CHEBI:29103"/>
    </cofactor>
</comment>
<feature type="domain" description="S-adenosylmethionine synthetase N-terminal" evidence="15">
    <location>
        <begin position="4"/>
        <end position="102"/>
    </location>
</feature>
<dbReference type="GO" id="GO:0004478">
    <property type="term" value="F:methionine adenosyltransferase activity"/>
    <property type="evidence" value="ECO:0007669"/>
    <property type="project" value="UniProtKB-UniRule"/>
</dbReference>
<evidence type="ECO:0000313" key="18">
    <source>
        <dbReference type="EMBL" id="QHB62669.1"/>
    </source>
</evidence>
<dbReference type="InterPro" id="IPR022630">
    <property type="entry name" value="S-AdoMet_synt_C"/>
</dbReference>
<comment type="cofactor">
    <cofactor evidence="1">
        <name>Mg(2+)</name>
        <dbReference type="ChEBI" id="CHEBI:18420"/>
    </cofactor>
</comment>